<reference evidence="1" key="1">
    <citation type="journal article" date="2020" name="Nat. Commun.">
        <title>Large-scale genome sequencing of mycorrhizal fungi provides insights into the early evolution of symbiotic traits.</title>
        <authorList>
            <person name="Miyauchi S."/>
            <person name="Kiss E."/>
            <person name="Kuo A."/>
            <person name="Drula E."/>
            <person name="Kohler A."/>
            <person name="Sanchez-Garcia M."/>
            <person name="Morin E."/>
            <person name="Andreopoulos B."/>
            <person name="Barry K.W."/>
            <person name="Bonito G."/>
            <person name="Buee M."/>
            <person name="Carver A."/>
            <person name="Chen C."/>
            <person name="Cichocki N."/>
            <person name="Clum A."/>
            <person name="Culley D."/>
            <person name="Crous P.W."/>
            <person name="Fauchery L."/>
            <person name="Girlanda M."/>
            <person name="Hayes R.D."/>
            <person name="Keri Z."/>
            <person name="LaButti K."/>
            <person name="Lipzen A."/>
            <person name="Lombard V."/>
            <person name="Magnuson J."/>
            <person name="Maillard F."/>
            <person name="Murat C."/>
            <person name="Nolan M."/>
            <person name="Ohm R.A."/>
            <person name="Pangilinan J."/>
            <person name="Pereira M.F."/>
            <person name="Perotto S."/>
            <person name="Peter M."/>
            <person name="Pfister S."/>
            <person name="Riley R."/>
            <person name="Sitrit Y."/>
            <person name="Stielow J.B."/>
            <person name="Szollosi G."/>
            <person name="Zifcakova L."/>
            <person name="Stursova M."/>
            <person name="Spatafora J.W."/>
            <person name="Tedersoo L."/>
            <person name="Vaario L.M."/>
            <person name="Yamada A."/>
            <person name="Yan M."/>
            <person name="Wang P."/>
            <person name="Xu J."/>
            <person name="Bruns T."/>
            <person name="Baldrian P."/>
            <person name="Vilgalys R."/>
            <person name="Dunand C."/>
            <person name="Henrissat B."/>
            <person name="Grigoriev I.V."/>
            <person name="Hibbett D."/>
            <person name="Nagy L.G."/>
            <person name="Martin F.M."/>
        </authorList>
    </citation>
    <scope>NUCLEOTIDE SEQUENCE</scope>
    <source>
        <strain evidence="1">UH-Tt-Lm1</strain>
    </source>
</reference>
<dbReference type="Gene3D" id="3.30.420.40">
    <property type="match status" value="2"/>
</dbReference>
<dbReference type="OrthoDB" id="2963168at2759"/>
<dbReference type="Proteomes" id="UP000736335">
    <property type="component" value="Unassembled WGS sequence"/>
</dbReference>
<accession>A0A9P6HES5</accession>
<dbReference type="Gene3D" id="3.90.640.10">
    <property type="entry name" value="Actin, Chain A, domain 4"/>
    <property type="match status" value="1"/>
</dbReference>
<dbReference type="PANTHER" id="PTHR14187">
    <property type="entry name" value="ALPHA KINASE/ELONGATION FACTOR 2 KINASE"/>
    <property type="match status" value="1"/>
</dbReference>
<dbReference type="EMBL" id="WIUZ02000009">
    <property type="protein sequence ID" value="KAF9783759.1"/>
    <property type="molecule type" value="Genomic_DNA"/>
</dbReference>
<dbReference type="PANTHER" id="PTHR14187:SF5">
    <property type="entry name" value="HEAT SHOCK 70 KDA PROTEIN 12A"/>
    <property type="match status" value="1"/>
</dbReference>
<sequence>MDIPRIRYSGPSRKLVVALDIGTTFSGAAYAFLDPGEVPRIQPVTRKAFLVFIDLVPNIPSTLYYDQDGNFLGVENGVDFQDDDFLRLKWWKLLLSSTELPIAIKEQMIAELPRGKTIIDVYADFMGYLFESTKALFKTSEPNGELRWDSVSENVELILTHPNGWGGLQQTLLRSAAVKAGVVPDTPAGHSSIHFVTEGEASFSFCATRTHAGRNLKPGEQVLIIDAGGGTIDISTYKVLDNTPLQVEELYESKCLYQGGEIVTARATEMVKGAWSGSKLNTSWNLEMFSQRFDEGLKRVFSDDHGSQYVKFGTPKENDPSCGIKAGRLALTGAQVAEFFEPSIQSTVDCIKDNFKHRLSVNSFAFLVGGFATSPWLSEQLQRQLLDIGFQFSKPEMDTNKAVAIGAVSYYVDHFVTGRVSKFTYGVPCETQYNPSDPEHMRRAHRLTTDAMGTKRVTGGFRTMLSRGTKVLEDREIRHTFYMASEGAPPQEALPRIVKYTGSLVSPEWEDEEQENFATLCHVKADISAAPHTSKRPKRGRIGYRRNFDMILLVGLTELKAQVSWVDSATGKEMRSNAVVVYDNPSEKTRGDVSI</sequence>
<dbReference type="SUPFAM" id="SSF53067">
    <property type="entry name" value="Actin-like ATPase domain"/>
    <property type="match status" value="2"/>
</dbReference>
<protein>
    <submittedName>
        <fullName evidence="1">Uncharacterized protein</fullName>
    </submittedName>
</protein>
<evidence type="ECO:0000313" key="1">
    <source>
        <dbReference type="EMBL" id="KAF9783759.1"/>
    </source>
</evidence>
<name>A0A9P6HES5_9AGAM</name>
<organism evidence="1 2">
    <name type="scientific">Thelephora terrestris</name>
    <dbReference type="NCBI Taxonomy" id="56493"/>
    <lineage>
        <taxon>Eukaryota</taxon>
        <taxon>Fungi</taxon>
        <taxon>Dikarya</taxon>
        <taxon>Basidiomycota</taxon>
        <taxon>Agaricomycotina</taxon>
        <taxon>Agaricomycetes</taxon>
        <taxon>Thelephorales</taxon>
        <taxon>Thelephoraceae</taxon>
        <taxon>Thelephora</taxon>
    </lineage>
</organism>
<proteinExistence type="predicted"/>
<keyword evidence="2" id="KW-1185">Reference proteome</keyword>
<reference evidence="1" key="2">
    <citation type="submission" date="2020-11" db="EMBL/GenBank/DDBJ databases">
        <authorList>
            <consortium name="DOE Joint Genome Institute"/>
            <person name="Kuo A."/>
            <person name="Miyauchi S."/>
            <person name="Kiss E."/>
            <person name="Drula E."/>
            <person name="Kohler A."/>
            <person name="Sanchez-Garcia M."/>
            <person name="Andreopoulos B."/>
            <person name="Barry K.W."/>
            <person name="Bonito G."/>
            <person name="Buee M."/>
            <person name="Carver A."/>
            <person name="Chen C."/>
            <person name="Cichocki N."/>
            <person name="Clum A."/>
            <person name="Culley D."/>
            <person name="Crous P.W."/>
            <person name="Fauchery L."/>
            <person name="Girlanda M."/>
            <person name="Hayes R."/>
            <person name="Keri Z."/>
            <person name="Labutti K."/>
            <person name="Lipzen A."/>
            <person name="Lombard V."/>
            <person name="Magnuson J."/>
            <person name="Maillard F."/>
            <person name="Morin E."/>
            <person name="Murat C."/>
            <person name="Nolan M."/>
            <person name="Ohm R."/>
            <person name="Pangilinan J."/>
            <person name="Pereira M."/>
            <person name="Perotto S."/>
            <person name="Peter M."/>
            <person name="Riley R."/>
            <person name="Sitrit Y."/>
            <person name="Stielow B."/>
            <person name="Szollosi G."/>
            <person name="Zifcakova L."/>
            <person name="Stursova M."/>
            <person name="Spatafora J.W."/>
            <person name="Tedersoo L."/>
            <person name="Vaario L.-M."/>
            <person name="Yamada A."/>
            <person name="Yan M."/>
            <person name="Wang P."/>
            <person name="Xu J."/>
            <person name="Bruns T."/>
            <person name="Baldrian P."/>
            <person name="Vilgalys R."/>
            <person name="Henrissat B."/>
            <person name="Grigoriev I.V."/>
            <person name="Hibbett D."/>
            <person name="Nagy L.G."/>
            <person name="Martin F.M."/>
        </authorList>
    </citation>
    <scope>NUCLEOTIDE SEQUENCE</scope>
    <source>
        <strain evidence="1">UH-Tt-Lm1</strain>
    </source>
</reference>
<comment type="caution">
    <text evidence="1">The sequence shown here is derived from an EMBL/GenBank/DDBJ whole genome shotgun (WGS) entry which is preliminary data.</text>
</comment>
<dbReference type="InterPro" id="IPR043129">
    <property type="entry name" value="ATPase_NBD"/>
</dbReference>
<evidence type="ECO:0000313" key="2">
    <source>
        <dbReference type="Proteomes" id="UP000736335"/>
    </source>
</evidence>
<dbReference type="CDD" id="cd10170">
    <property type="entry name" value="ASKHA_NBD_HSP70"/>
    <property type="match status" value="1"/>
</dbReference>
<dbReference type="AlphaFoldDB" id="A0A9P6HES5"/>
<gene>
    <name evidence="1" type="ORF">BJ322DRAFT_1109608</name>
</gene>